<dbReference type="RefSeq" id="WP_161234376.1">
    <property type="nucleotide sequence ID" value="NZ_JADMTA010000042.1"/>
</dbReference>
<evidence type="ECO:0000313" key="3">
    <source>
        <dbReference type="Proteomes" id="UP000477285"/>
    </source>
</evidence>
<reference evidence="2 3" key="1">
    <citation type="journal article" date="2019" name="Nat. Med.">
        <title>A library of human gut bacterial isolates paired with longitudinal multiomics data enables mechanistic microbiome research.</title>
        <authorList>
            <person name="Poyet M."/>
            <person name="Groussin M."/>
            <person name="Gibbons S.M."/>
            <person name="Avila-Pacheco J."/>
            <person name="Jiang X."/>
            <person name="Kearney S.M."/>
            <person name="Perrotta A.R."/>
            <person name="Berdy B."/>
            <person name="Zhao S."/>
            <person name="Lieberman T.D."/>
            <person name="Swanson P.K."/>
            <person name="Smith M."/>
            <person name="Roesemann S."/>
            <person name="Alexander J.E."/>
            <person name="Rich S.A."/>
            <person name="Livny J."/>
            <person name="Vlamakis H."/>
            <person name="Clish C."/>
            <person name="Bullock K."/>
            <person name="Deik A."/>
            <person name="Scott J."/>
            <person name="Pierce K.A."/>
            <person name="Xavier R.J."/>
            <person name="Alm E.J."/>
        </authorList>
    </citation>
    <scope>NUCLEOTIDE SEQUENCE [LARGE SCALE GENOMIC DNA]</scope>
    <source>
        <strain evidence="2 3">BIOML-A1</strain>
    </source>
</reference>
<protein>
    <submittedName>
        <fullName evidence="2">Uncharacterized protein</fullName>
    </submittedName>
</protein>
<dbReference type="AlphaFoldDB" id="A0A6L8T750"/>
<keyword evidence="1" id="KW-0732">Signal</keyword>
<accession>A0A6L8T750</accession>
<feature type="chain" id="PRO_5026981079" evidence="1">
    <location>
        <begin position="27"/>
        <end position="211"/>
    </location>
</feature>
<dbReference type="Proteomes" id="UP000477285">
    <property type="component" value="Unassembled WGS sequence"/>
</dbReference>
<comment type="caution">
    <text evidence="2">The sequence shown here is derived from an EMBL/GenBank/DDBJ whole genome shotgun (WGS) entry which is preliminary data.</text>
</comment>
<evidence type="ECO:0000256" key="1">
    <source>
        <dbReference type="SAM" id="SignalP"/>
    </source>
</evidence>
<organism evidence="2 3">
    <name type="scientific">Blautia wexlerae</name>
    <dbReference type="NCBI Taxonomy" id="418240"/>
    <lineage>
        <taxon>Bacteria</taxon>
        <taxon>Bacillati</taxon>
        <taxon>Bacillota</taxon>
        <taxon>Clostridia</taxon>
        <taxon>Lachnospirales</taxon>
        <taxon>Lachnospiraceae</taxon>
        <taxon>Blautia</taxon>
    </lineage>
</organism>
<feature type="signal peptide" evidence="1">
    <location>
        <begin position="1"/>
        <end position="26"/>
    </location>
</feature>
<name>A0A6L8T750_9FIRM</name>
<evidence type="ECO:0000313" key="2">
    <source>
        <dbReference type="EMBL" id="MZL35320.1"/>
    </source>
</evidence>
<dbReference type="EMBL" id="WWVQ01000087">
    <property type="protein sequence ID" value="MZL35320.1"/>
    <property type="molecule type" value="Genomic_DNA"/>
</dbReference>
<gene>
    <name evidence="2" type="ORF">GT728_19605</name>
</gene>
<proteinExistence type="predicted"/>
<sequence length="211" mass="24242">MKKNLKKAVVLLLALVMALTPVQAFAVEKRYFYLSNTSQTRISMGAHDLDTNYQVIVANKKSATVQKVRYTVEDHGSDGYYYYLLPKKPGKPKITIKTTEGSGLLNWQFLKYKNPISSLKLGSTTIKGSKFDKKDCITLSYKKYANKNLKIKVVPKKGWGVNCYMSSEKRDQNPYMELADSFRPTKKGCNLRIEMWDKKRNTKENVDIIFK</sequence>